<dbReference type="AlphaFoldDB" id="A0A803MP73"/>
<feature type="region of interest" description="Disordered" evidence="1">
    <location>
        <begin position="453"/>
        <end position="496"/>
    </location>
</feature>
<sequence length="496" mass="56481">MPKEFAKGKAVPKKTKTVAEKAKPKFEKAKTVPKKTKTVSEKAKLEFKKAKAAPKKDKTVPKQAKPIPKKAKITFCSNQHQAVEEISFGGLLHLKLKTLNRQMLPWLVKHFNGGSCIFTIATGWRSDYGLSDKQALHLSKLESRMVDLVDGGEEFKRCFFLHAMSSFLAPNTNRTVSLKLLKAIEEVDEIKNFDWCSYVLKKLKKVVEKYKNDEKAQNPVIKQTVVEQPRTLGYDHGASTSGRIGHILAFDLPEGVMTVLMMKLKKFQLMPAKEVVNEGGNSGNGAGPSTKVVPGHIIRSNKSQCSLDYGPVGVDVFFVTLFLKANARIFKSMPQLHLEILDYCLLKDDSLQRNENLVTFGDISSAVKDLHDLREGWLCYENPECDIMDAELIYYHVLYDNHYILFVIDHTKEVVYYLDNIIWRESKLAKFNEKKKDPSYVQEIEARRKAAIAEKNKKENKDRKMVEATAKEEADEEHPKGKRTKKQIKKYTPSKQ</sequence>
<evidence type="ECO:0000256" key="1">
    <source>
        <dbReference type="SAM" id="MobiDB-lite"/>
    </source>
</evidence>
<reference evidence="2" key="1">
    <citation type="journal article" date="2017" name="Nature">
        <title>The genome of Chenopodium quinoa.</title>
        <authorList>
            <person name="Jarvis D.E."/>
            <person name="Ho Y.S."/>
            <person name="Lightfoot D.J."/>
            <person name="Schmoeckel S.M."/>
            <person name="Li B."/>
            <person name="Borm T.J.A."/>
            <person name="Ohyanagi H."/>
            <person name="Mineta K."/>
            <person name="Michell C.T."/>
            <person name="Saber N."/>
            <person name="Kharbatia N.M."/>
            <person name="Rupper R.R."/>
            <person name="Sharp A.R."/>
            <person name="Dally N."/>
            <person name="Boughton B.A."/>
            <person name="Woo Y.H."/>
            <person name="Gao G."/>
            <person name="Schijlen E.G.W.M."/>
            <person name="Guo X."/>
            <person name="Momin A.A."/>
            <person name="Negrao S."/>
            <person name="Al-Babili S."/>
            <person name="Gehring C."/>
            <person name="Roessner U."/>
            <person name="Jung C."/>
            <person name="Murphy K."/>
            <person name="Arold S.T."/>
            <person name="Gojobori T."/>
            <person name="van der Linden C.G."/>
            <person name="van Loo E.N."/>
            <person name="Jellen E.N."/>
            <person name="Maughan P.J."/>
            <person name="Tester M."/>
        </authorList>
    </citation>
    <scope>NUCLEOTIDE SEQUENCE [LARGE SCALE GENOMIC DNA]</scope>
    <source>
        <strain evidence="2">cv. PI 614886</strain>
    </source>
</reference>
<dbReference type="PANTHER" id="PTHR34835:SF34">
    <property type="entry name" value="OS08G0555500 PROTEIN"/>
    <property type="match status" value="1"/>
</dbReference>
<feature type="region of interest" description="Disordered" evidence="1">
    <location>
        <begin position="1"/>
        <end position="35"/>
    </location>
</feature>
<evidence type="ECO:0000313" key="2">
    <source>
        <dbReference type="EnsemblPlants" id="AUR62033074-RA:cds"/>
    </source>
</evidence>
<reference evidence="2" key="2">
    <citation type="submission" date="2021-03" db="UniProtKB">
        <authorList>
            <consortium name="EnsemblPlants"/>
        </authorList>
    </citation>
    <scope>IDENTIFICATION</scope>
</reference>
<evidence type="ECO:0008006" key="4">
    <source>
        <dbReference type="Google" id="ProtNLM"/>
    </source>
</evidence>
<dbReference type="Gramene" id="AUR62033074-RA">
    <property type="protein sequence ID" value="AUR62033074-RA:cds"/>
    <property type="gene ID" value="AUR62033074"/>
</dbReference>
<name>A0A803MP73_CHEQI</name>
<feature type="compositionally biased region" description="Basic and acidic residues" evidence="1">
    <location>
        <begin position="17"/>
        <end position="30"/>
    </location>
</feature>
<evidence type="ECO:0000313" key="3">
    <source>
        <dbReference type="Proteomes" id="UP000596660"/>
    </source>
</evidence>
<proteinExistence type="predicted"/>
<accession>A0A803MP73</accession>
<feature type="compositionally biased region" description="Basic residues" evidence="1">
    <location>
        <begin position="480"/>
        <end position="489"/>
    </location>
</feature>
<dbReference type="EnsemblPlants" id="AUR62033074-RA">
    <property type="protein sequence ID" value="AUR62033074-RA:cds"/>
    <property type="gene ID" value="AUR62033074"/>
</dbReference>
<keyword evidence="3" id="KW-1185">Reference proteome</keyword>
<dbReference type="Proteomes" id="UP000596660">
    <property type="component" value="Unplaced"/>
</dbReference>
<feature type="compositionally biased region" description="Basic and acidic residues" evidence="1">
    <location>
        <begin position="453"/>
        <end position="472"/>
    </location>
</feature>
<organism evidence="2 3">
    <name type="scientific">Chenopodium quinoa</name>
    <name type="common">Quinoa</name>
    <dbReference type="NCBI Taxonomy" id="63459"/>
    <lineage>
        <taxon>Eukaryota</taxon>
        <taxon>Viridiplantae</taxon>
        <taxon>Streptophyta</taxon>
        <taxon>Embryophyta</taxon>
        <taxon>Tracheophyta</taxon>
        <taxon>Spermatophyta</taxon>
        <taxon>Magnoliopsida</taxon>
        <taxon>eudicotyledons</taxon>
        <taxon>Gunneridae</taxon>
        <taxon>Pentapetalae</taxon>
        <taxon>Caryophyllales</taxon>
        <taxon>Chenopodiaceae</taxon>
        <taxon>Chenopodioideae</taxon>
        <taxon>Atripliceae</taxon>
        <taxon>Chenopodium</taxon>
    </lineage>
</organism>
<dbReference type="PANTHER" id="PTHR34835">
    <property type="entry name" value="OS07G0283600 PROTEIN-RELATED"/>
    <property type="match status" value="1"/>
</dbReference>
<protein>
    <recommendedName>
        <fullName evidence="4">Ubiquitin-like protease family profile domain-containing protein</fullName>
    </recommendedName>
</protein>